<protein>
    <recommendedName>
        <fullName evidence="3">Histidine--tRNA ligase, cytoplasmic</fullName>
        <ecNumber evidence="2">6.1.1.21</ecNumber>
    </recommendedName>
</protein>
<evidence type="ECO:0000256" key="8">
    <source>
        <dbReference type="ARBA" id="ARBA00023146"/>
    </source>
</evidence>
<dbReference type="InterPro" id="IPR006195">
    <property type="entry name" value="aa-tRNA-synth_II"/>
</dbReference>
<dbReference type="SUPFAM" id="SSF55681">
    <property type="entry name" value="Class II aaRS and biotin synthetases"/>
    <property type="match status" value="1"/>
</dbReference>
<dbReference type="Pfam" id="PF13393">
    <property type="entry name" value="tRNA-synt_His"/>
    <property type="match status" value="1"/>
</dbReference>
<dbReference type="InterPro" id="IPR015807">
    <property type="entry name" value="His-tRNA-ligase"/>
</dbReference>
<sequence length="1252" mass="134860">MLPSKIRSSRGLSRCLYSPHHVHPVSQKGILWFPCISPARRSGQGLGASVFGSFVPRSAGIRFCSARYLDWWQSPTASSASLHGRTFPPCPRESRRRCFPGYPNSLWLLLCQAFVRGVCTLPSTKTFAAGGLSTGKMASSVPPPPLGSRPLTLDELSAYTFGNFACVVDPAVVPKLSREFGRRFPQGGNTECFSSLNLPALPEGAPVLHSTAVRATAVLRIVSLLNNAGGVRTGILTSLCSLLNEASPPVTKLPRHPLPLASSVPLAPFSTYPSALQYMLNGAVEHLAKADPSAPQAISIDEAAAFCGGCSEVAGRLFVASRLLSVLVTLQDCNAALLTEALLVPTDFFSHQQRRLPPIKGIEKSATNIGNLLHDSKLPASSRKSVAEVNATCPSLALLLPALGNLREALQSLSVYLNAELKNVAERPGSVTPLPPESLESMCPDAGLSRMIDERTADICSSPSPASPAALFRPSAMSVKMALDSLLPCLAGILQTLLAASAELAPDSLKGGEWPALEEEGEEGQANAFKPPEKPDCNVYLGVGTAGGRCMRVTDVTQRVARFSDGLAASREQASADPGTELVFQIEERLVALQEISALQTALLLQIIEFADVRAFLDAVAKAERQPKGKKKIGSRYGMSHGTRRYQQYLTALVRETLSKGGLTSGTCGQPQCAVHSEHGPSDGDVCLAALRALLLAGGPEEAGAAAALSAGAPASVPAFCDQEGHLEVLLTPINQVRRVPKAAKGTQDFGPAQMAVRELVLGSVREVFRRHGGVEIDTPVFELRETLLGKYGENQKLVYDLKDQGGEQLSLRYDLTVPFARYVASHDIEKIRRFHIGKVYRRDEPQMNRGRFREFYQCDFDIAGVSPVKMVPDAEAVCIMVEALRTLQGMVGKFHVKTNHRVLLDGMMEVCGLPADKFTTACSSIDKLDKEPWAAVRRELVDTKGVAADVADRLGELVQMRGTFSQIIADLSKKPDFASNEKVALALQEMEIFSQYIEAMGVQTDEAIFDLSLARGLDYYSGVIFEAVLVGTDGAAVGSVGGGGRYDKLVGMFSGRDVPAVGMSVGVERLFRMVEKSLGMAAAPTAEEDEHAGDKKKKKKEKATQEVPSLVRESFTDVLVCSVGDNMLKACMSVAGSLWRNGIAAEFFYGAGAKLKKQMDMACQRRIPLLVILGEEELKRNTAKVRQLWYDDDVKRPDTNGEGSAGEKEEEVSLDQLPQVIKAYFCQHGTTLERMKRRVFDTAAVVNADGA</sequence>
<dbReference type="InterPro" id="IPR001106">
    <property type="entry name" value="Aromatic_Lyase"/>
</dbReference>
<evidence type="ECO:0000256" key="6">
    <source>
        <dbReference type="ARBA" id="ARBA00022840"/>
    </source>
</evidence>
<reference evidence="12 13" key="1">
    <citation type="submission" date="2014-03" db="EMBL/GenBank/DDBJ databases">
        <authorList>
            <person name="Sibley D."/>
            <person name="Venepally P."/>
            <person name="Karamycheva S."/>
            <person name="Hadjithomas M."/>
            <person name="Khan A."/>
            <person name="Brunk B."/>
            <person name="Roos D."/>
            <person name="Caler E."/>
            <person name="Lorenzi H."/>
        </authorList>
    </citation>
    <scope>NUCLEOTIDE SEQUENCE [LARGE SCALE GENOMIC DNA]</scope>
    <source>
        <strain evidence="13">p89</strain>
    </source>
</reference>
<dbReference type="GO" id="GO:0005524">
    <property type="term" value="F:ATP binding"/>
    <property type="evidence" value="ECO:0007669"/>
    <property type="project" value="UniProtKB-KW"/>
</dbReference>
<dbReference type="GO" id="GO:0032543">
    <property type="term" value="P:mitochondrial translation"/>
    <property type="evidence" value="ECO:0007669"/>
    <property type="project" value="TreeGrafter"/>
</dbReference>
<dbReference type="GO" id="GO:0006427">
    <property type="term" value="P:histidyl-tRNA aminoacylation"/>
    <property type="evidence" value="ECO:0007669"/>
    <property type="project" value="InterPro"/>
</dbReference>
<dbReference type="GO" id="GO:0004821">
    <property type="term" value="F:histidine-tRNA ligase activity"/>
    <property type="evidence" value="ECO:0007669"/>
    <property type="project" value="UniProtKB-EC"/>
</dbReference>
<dbReference type="Gene3D" id="3.40.50.800">
    <property type="entry name" value="Anticodon-binding domain"/>
    <property type="match status" value="1"/>
</dbReference>
<dbReference type="Pfam" id="PF00221">
    <property type="entry name" value="Lyase_aromatic"/>
    <property type="match status" value="1"/>
</dbReference>
<feature type="domain" description="Aminoacyl-transfer RNA synthetases class-II family profile" evidence="11">
    <location>
        <begin position="722"/>
        <end position="1085"/>
    </location>
</feature>
<dbReference type="GO" id="GO:0005829">
    <property type="term" value="C:cytosol"/>
    <property type="evidence" value="ECO:0007669"/>
    <property type="project" value="TreeGrafter"/>
</dbReference>
<evidence type="ECO:0000256" key="9">
    <source>
        <dbReference type="ARBA" id="ARBA00047639"/>
    </source>
</evidence>
<dbReference type="InterPro" id="IPR033656">
    <property type="entry name" value="HisRS_anticodon"/>
</dbReference>
<dbReference type="InterPro" id="IPR041715">
    <property type="entry name" value="HisRS-like_core"/>
</dbReference>
<dbReference type="InterPro" id="IPR036621">
    <property type="entry name" value="Anticodon-bd_dom_sf"/>
</dbReference>
<dbReference type="NCBIfam" id="TIGR00442">
    <property type="entry name" value="hisS"/>
    <property type="match status" value="1"/>
</dbReference>
<organism evidence="12 13">
    <name type="scientific">Toxoplasma gondii p89</name>
    <dbReference type="NCBI Taxonomy" id="943119"/>
    <lineage>
        <taxon>Eukaryota</taxon>
        <taxon>Sar</taxon>
        <taxon>Alveolata</taxon>
        <taxon>Apicomplexa</taxon>
        <taxon>Conoidasida</taxon>
        <taxon>Coccidia</taxon>
        <taxon>Eucoccidiorida</taxon>
        <taxon>Eimeriorina</taxon>
        <taxon>Sarcocystidae</taxon>
        <taxon>Toxoplasma</taxon>
    </lineage>
</organism>
<dbReference type="Gene3D" id="3.30.930.10">
    <property type="entry name" value="Bira Bifunctional Protein, Domain 2"/>
    <property type="match status" value="1"/>
</dbReference>
<evidence type="ECO:0000256" key="10">
    <source>
        <dbReference type="SAM" id="MobiDB-lite"/>
    </source>
</evidence>
<evidence type="ECO:0000259" key="11">
    <source>
        <dbReference type="PROSITE" id="PS50862"/>
    </source>
</evidence>
<keyword evidence="8 12" id="KW-0030">Aminoacyl-tRNA synthetase</keyword>
<dbReference type="SUPFAM" id="SSF52954">
    <property type="entry name" value="Class II aaRS ABD-related"/>
    <property type="match status" value="1"/>
</dbReference>
<name>A0A086J8P6_TOXGO</name>
<evidence type="ECO:0000313" key="12">
    <source>
        <dbReference type="EMBL" id="KFG28514.1"/>
    </source>
</evidence>
<keyword evidence="4 12" id="KW-0436">Ligase</keyword>
<feature type="region of interest" description="Disordered" evidence="10">
    <location>
        <begin position="1083"/>
        <end position="1107"/>
    </location>
</feature>
<dbReference type="Proteomes" id="UP000028828">
    <property type="component" value="Unassembled WGS sequence"/>
</dbReference>
<dbReference type="EC" id="6.1.1.21" evidence="2"/>
<dbReference type="InterPro" id="IPR045864">
    <property type="entry name" value="aa-tRNA-synth_II/BPL/LPL"/>
</dbReference>
<comment type="similarity">
    <text evidence="1">Belongs to the class-II aminoacyl-tRNA synthetase family.</text>
</comment>
<dbReference type="SUPFAM" id="SSF48557">
    <property type="entry name" value="L-aspartase-like"/>
    <property type="match status" value="1"/>
</dbReference>
<dbReference type="CDD" id="cd00773">
    <property type="entry name" value="HisRS-like_core"/>
    <property type="match status" value="1"/>
</dbReference>
<dbReference type="OrthoDB" id="1906957at2759"/>
<evidence type="ECO:0000256" key="4">
    <source>
        <dbReference type="ARBA" id="ARBA00022598"/>
    </source>
</evidence>
<comment type="caution">
    <text evidence="12">The sequence shown here is derived from an EMBL/GenBank/DDBJ whole genome shotgun (WGS) entry which is preliminary data.</text>
</comment>
<evidence type="ECO:0000256" key="7">
    <source>
        <dbReference type="ARBA" id="ARBA00022917"/>
    </source>
</evidence>
<comment type="catalytic activity">
    <reaction evidence="9">
        <text>tRNA(His) + L-histidine + ATP = L-histidyl-tRNA(His) + AMP + diphosphate + H(+)</text>
        <dbReference type="Rhea" id="RHEA:17313"/>
        <dbReference type="Rhea" id="RHEA-COMP:9665"/>
        <dbReference type="Rhea" id="RHEA-COMP:9689"/>
        <dbReference type="ChEBI" id="CHEBI:15378"/>
        <dbReference type="ChEBI" id="CHEBI:30616"/>
        <dbReference type="ChEBI" id="CHEBI:33019"/>
        <dbReference type="ChEBI" id="CHEBI:57595"/>
        <dbReference type="ChEBI" id="CHEBI:78442"/>
        <dbReference type="ChEBI" id="CHEBI:78527"/>
        <dbReference type="ChEBI" id="CHEBI:456215"/>
        <dbReference type="EC" id="6.1.1.21"/>
    </reaction>
</comment>
<dbReference type="PANTHER" id="PTHR11476">
    <property type="entry name" value="HISTIDYL-TRNA SYNTHETASE"/>
    <property type="match status" value="1"/>
</dbReference>
<dbReference type="CDD" id="cd00859">
    <property type="entry name" value="HisRS_anticodon"/>
    <property type="match status" value="1"/>
</dbReference>
<accession>A0A086J8P6</accession>
<dbReference type="AlphaFoldDB" id="A0A086J8P6"/>
<evidence type="ECO:0000256" key="2">
    <source>
        <dbReference type="ARBA" id="ARBA00012815"/>
    </source>
</evidence>
<dbReference type="HAMAP" id="MF_00127">
    <property type="entry name" value="His_tRNA_synth"/>
    <property type="match status" value="1"/>
</dbReference>
<dbReference type="VEuPathDB" id="ToxoDB:TGP89_280600"/>
<keyword evidence="5" id="KW-0547">Nucleotide-binding</keyword>
<dbReference type="GO" id="GO:0005739">
    <property type="term" value="C:mitochondrion"/>
    <property type="evidence" value="ECO:0007669"/>
    <property type="project" value="TreeGrafter"/>
</dbReference>
<dbReference type="PANTHER" id="PTHR11476:SF7">
    <property type="entry name" value="HISTIDINE--TRNA LIGASE"/>
    <property type="match status" value="1"/>
</dbReference>
<keyword evidence="6" id="KW-0067">ATP-binding</keyword>
<gene>
    <name evidence="12" type="ORF">TGP89_280600</name>
</gene>
<evidence type="ECO:0000256" key="3">
    <source>
        <dbReference type="ARBA" id="ARBA00015302"/>
    </source>
</evidence>
<dbReference type="EMBL" id="AEYI02002361">
    <property type="protein sequence ID" value="KFG28514.1"/>
    <property type="molecule type" value="Genomic_DNA"/>
</dbReference>
<dbReference type="GO" id="GO:0003723">
    <property type="term" value="F:RNA binding"/>
    <property type="evidence" value="ECO:0007669"/>
    <property type="project" value="TreeGrafter"/>
</dbReference>
<dbReference type="InterPro" id="IPR008948">
    <property type="entry name" value="L-Aspartase-like"/>
</dbReference>
<proteinExistence type="inferred from homology"/>
<evidence type="ECO:0000313" key="13">
    <source>
        <dbReference type="Proteomes" id="UP000028828"/>
    </source>
</evidence>
<dbReference type="PROSITE" id="PS50862">
    <property type="entry name" value="AA_TRNA_LIGASE_II"/>
    <property type="match status" value="1"/>
</dbReference>
<evidence type="ECO:0000256" key="5">
    <source>
        <dbReference type="ARBA" id="ARBA00022741"/>
    </source>
</evidence>
<evidence type="ECO:0000256" key="1">
    <source>
        <dbReference type="ARBA" id="ARBA00008226"/>
    </source>
</evidence>
<keyword evidence="7" id="KW-0648">Protein biosynthesis</keyword>
<dbReference type="Pfam" id="PF03129">
    <property type="entry name" value="HGTP_anticodon"/>
    <property type="match status" value="1"/>
</dbReference>
<dbReference type="FunFam" id="3.40.50.800:FF:000012">
    <property type="entry name" value="Histidine--tRNA ligase, cytoplasmic"/>
    <property type="match status" value="1"/>
</dbReference>
<dbReference type="InterPro" id="IPR004154">
    <property type="entry name" value="Anticodon-bd"/>
</dbReference>
<dbReference type="FunFam" id="3.30.930.10:FF:000061">
    <property type="entry name" value="Histidine--tRNA ligase, cytoplasmic"/>
    <property type="match status" value="1"/>
</dbReference>